<dbReference type="Proteomes" id="UP000324170">
    <property type="component" value="Unassembled WGS sequence"/>
</dbReference>
<keyword evidence="2" id="KW-1185">Reference proteome</keyword>
<accession>A0ABY3NQY4</accession>
<organism evidence="1 2">
    <name type="scientific">Xenorhabdus doucetiae</name>
    <dbReference type="NCBI Taxonomy" id="351671"/>
    <lineage>
        <taxon>Bacteria</taxon>
        <taxon>Pseudomonadati</taxon>
        <taxon>Pseudomonadota</taxon>
        <taxon>Gammaproteobacteria</taxon>
        <taxon>Enterobacterales</taxon>
        <taxon>Morganellaceae</taxon>
        <taxon>Xenorhabdus</taxon>
    </lineage>
</organism>
<evidence type="ECO:0000313" key="1">
    <source>
        <dbReference type="EMBL" id="TYP05260.1"/>
    </source>
</evidence>
<dbReference type="EMBL" id="VNHN01000030">
    <property type="protein sequence ID" value="TYP05260.1"/>
    <property type="molecule type" value="Genomic_DNA"/>
</dbReference>
<protein>
    <recommendedName>
        <fullName evidence="3">Transposase</fullName>
    </recommendedName>
</protein>
<comment type="caution">
    <text evidence="1">The sequence shown here is derived from an EMBL/GenBank/DDBJ whole genome shotgun (WGS) entry which is preliminary data.</text>
</comment>
<reference evidence="1 2" key="1">
    <citation type="submission" date="2019-07" db="EMBL/GenBank/DDBJ databases">
        <title>Genomic Encyclopedia of Type Strains, Phase I: the one thousand microbial genomes (KMG-I) project.</title>
        <authorList>
            <person name="Kyrpides N."/>
        </authorList>
    </citation>
    <scope>NUCLEOTIDE SEQUENCE [LARGE SCALE GENOMIC DNA]</scope>
    <source>
        <strain evidence="1 2">DSM 17909</strain>
    </source>
</reference>
<proteinExistence type="predicted"/>
<evidence type="ECO:0000313" key="2">
    <source>
        <dbReference type="Proteomes" id="UP000324170"/>
    </source>
</evidence>
<evidence type="ECO:0008006" key="3">
    <source>
        <dbReference type="Google" id="ProtNLM"/>
    </source>
</evidence>
<name>A0ABY3NQY4_9GAMM</name>
<gene>
    <name evidence="1" type="ORF">LY16_02059</name>
</gene>
<sequence length="48" mass="5686">MECLFPVHSVNRLFRYQENNCLRIFNYAVINRSITSSVQENVLPKNLN</sequence>